<comment type="caution">
    <text evidence="1">The sequence shown here is derived from an EMBL/GenBank/DDBJ whole genome shotgun (WGS) entry which is preliminary data.</text>
</comment>
<dbReference type="AlphaFoldDB" id="A0A7X1FS82"/>
<protein>
    <recommendedName>
        <fullName evidence="3">Roadblock/LC7 domain-containing protein</fullName>
    </recommendedName>
</protein>
<accession>A0A7X1FS82</accession>
<dbReference type="RefSeq" id="WP_185664313.1">
    <property type="nucleotide sequence ID" value="NZ_JACLAW010000007.1"/>
</dbReference>
<proteinExistence type="predicted"/>
<evidence type="ECO:0008006" key="3">
    <source>
        <dbReference type="Google" id="ProtNLM"/>
    </source>
</evidence>
<organism evidence="1 2">
    <name type="scientific">Novosphingobium flavum</name>
    <dbReference type="NCBI Taxonomy" id="1778672"/>
    <lineage>
        <taxon>Bacteria</taxon>
        <taxon>Pseudomonadati</taxon>
        <taxon>Pseudomonadota</taxon>
        <taxon>Alphaproteobacteria</taxon>
        <taxon>Sphingomonadales</taxon>
        <taxon>Sphingomonadaceae</taxon>
        <taxon>Novosphingobium</taxon>
    </lineage>
</organism>
<dbReference type="EMBL" id="JACLAW010000007">
    <property type="protein sequence ID" value="MBC2666010.1"/>
    <property type="molecule type" value="Genomic_DNA"/>
</dbReference>
<reference evidence="1 2" key="1">
    <citation type="submission" date="2020-08" db="EMBL/GenBank/DDBJ databases">
        <title>The genome sequence of type strain Novosphingobium flavum NBRC 111647.</title>
        <authorList>
            <person name="Liu Y."/>
        </authorList>
    </citation>
    <scope>NUCLEOTIDE SEQUENCE [LARGE SCALE GENOMIC DNA]</scope>
    <source>
        <strain evidence="1 2">NBRC 111647</strain>
    </source>
</reference>
<evidence type="ECO:0000313" key="2">
    <source>
        <dbReference type="Proteomes" id="UP000566813"/>
    </source>
</evidence>
<sequence length="67" mass="6794">MARDLQIGACGYLIIAGDNGYMIQLRVPGAPLVLAASFDAAETVGKALSVARLAAAAMSEMPLSEAA</sequence>
<gene>
    <name evidence="1" type="ORF">H7F51_10770</name>
</gene>
<dbReference type="Proteomes" id="UP000566813">
    <property type="component" value="Unassembled WGS sequence"/>
</dbReference>
<evidence type="ECO:0000313" key="1">
    <source>
        <dbReference type="EMBL" id="MBC2666010.1"/>
    </source>
</evidence>
<name>A0A7X1FS82_9SPHN</name>
<keyword evidence="2" id="KW-1185">Reference proteome</keyword>